<dbReference type="EMBL" id="WBVQ01000001">
    <property type="protein sequence ID" value="KAB2817988.1"/>
    <property type="molecule type" value="Genomic_DNA"/>
</dbReference>
<evidence type="ECO:0000313" key="2">
    <source>
        <dbReference type="Proteomes" id="UP000484164"/>
    </source>
</evidence>
<dbReference type="AlphaFoldDB" id="A0A6L3ZKA8"/>
<keyword evidence="1" id="KW-0645">Protease</keyword>
<organism evidence="1 2">
    <name type="scientific">Phaeocystidibacter marisrubri</name>
    <dbReference type="NCBI Taxonomy" id="1577780"/>
    <lineage>
        <taxon>Bacteria</taxon>
        <taxon>Pseudomonadati</taxon>
        <taxon>Bacteroidota</taxon>
        <taxon>Flavobacteriia</taxon>
        <taxon>Flavobacteriales</taxon>
        <taxon>Phaeocystidibacteraceae</taxon>
        <taxon>Phaeocystidibacter</taxon>
    </lineage>
</organism>
<dbReference type="GO" id="GO:0004180">
    <property type="term" value="F:carboxypeptidase activity"/>
    <property type="evidence" value="ECO:0007669"/>
    <property type="project" value="UniProtKB-KW"/>
</dbReference>
<evidence type="ECO:0000313" key="1">
    <source>
        <dbReference type="EMBL" id="KAB2817988.1"/>
    </source>
</evidence>
<gene>
    <name evidence="1" type="ORF">F8C82_06180</name>
</gene>
<keyword evidence="1" id="KW-0121">Carboxypeptidase</keyword>
<keyword evidence="2" id="KW-1185">Reference proteome</keyword>
<keyword evidence="1" id="KW-0378">Hydrolase</keyword>
<comment type="caution">
    <text evidence="1">The sequence shown here is derived from an EMBL/GenBank/DDBJ whole genome shotgun (WGS) entry which is preliminary data.</text>
</comment>
<dbReference type="OrthoDB" id="7432683at2"/>
<name>A0A6L3ZKA8_9FLAO</name>
<sequence>MLQLSLPRIRYMTKPSLMNKRYTLQIPDPCSQKWSEMTPQADGRHCDQCDKVIRDFTSYTDAQILSAIENEKVCGRFRPDQLNRTYKRHDESSKRWISVFATTLALASSSSAESQIITPTPTDTIHDSDTLKVVEVTNKNQIILRGNVSDKETGEKLFQVYITVENTEYKTASNFDGDFELAISEELVENGFTLKFTSYGYDGIKLIFAPNEYKGTFINMECTAQYMGLLGDVHIVEHKRWWEFWK</sequence>
<dbReference type="Pfam" id="PF13715">
    <property type="entry name" value="CarbopepD_reg_2"/>
    <property type="match status" value="1"/>
</dbReference>
<dbReference type="SUPFAM" id="SSF49464">
    <property type="entry name" value="Carboxypeptidase regulatory domain-like"/>
    <property type="match status" value="1"/>
</dbReference>
<proteinExistence type="predicted"/>
<dbReference type="Proteomes" id="UP000484164">
    <property type="component" value="Unassembled WGS sequence"/>
</dbReference>
<dbReference type="InterPro" id="IPR008969">
    <property type="entry name" value="CarboxyPept-like_regulatory"/>
</dbReference>
<reference evidence="1 2" key="1">
    <citation type="submission" date="2019-10" db="EMBL/GenBank/DDBJ databases">
        <title>Genome sequence of Phaeocystidibacter marisrubri JCM30614 (type strain).</title>
        <authorList>
            <person name="Bowman J.P."/>
        </authorList>
    </citation>
    <scope>NUCLEOTIDE SEQUENCE [LARGE SCALE GENOMIC DNA]</scope>
    <source>
        <strain evidence="1 2">JCM 30614</strain>
    </source>
</reference>
<accession>A0A6L3ZKA8</accession>
<protein>
    <submittedName>
        <fullName evidence="1">Carboxypeptidase-like regulatory domain-containing protein</fullName>
    </submittedName>
</protein>